<evidence type="ECO:0000256" key="1">
    <source>
        <dbReference type="ARBA" id="ARBA00022737"/>
    </source>
</evidence>
<name>A0A8B6BE64_MYTGA</name>
<keyword evidence="2 3" id="KW-0040">ANK repeat</keyword>
<dbReference type="Pfam" id="PF12796">
    <property type="entry name" value="Ank_2"/>
    <property type="match status" value="1"/>
</dbReference>
<dbReference type="AlphaFoldDB" id="A0A8B6BE64"/>
<dbReference type="InterPro" id="IPR002110">
    <property type="entry name" value="Ankyrin_rpt"/>
</dbReference>
<dbReference type="EMBL" id="UYJE01000021">
    <property type="protein sequence ID" value="VDH89315.1"/>
    <property type="molecule type" value="Genomic_DNA"/>
</dbReference>
<evidence type="ECO:0000313" key="6">
    <source>
        <dbReference type="Proteomes" id="UP000596742"/>
    </source>
</evidence>
<feature type="repeat" description="ANK" evidence="3">
    <location>
        <begin position="84"/>
        <end position="116"/>
    </location>
</feature>
<dbReference type="PROSITE" id="PS50088">
    <property type="entry name" value="ANK_REPEAT"/>
    <property type="match status" value="2"/>
</dbReference>
<protein>
    <recommendedName>
        <fullName evidence="7">Ankyrin repeat domain-containing protein 49</fullName>
    </recommendedName>
</protein>
<dbReference type="SUPFAM" id="SSF48403">
    <property type="entry name" value="Ankyrin repeat"/>
    <property type="match status" value="1"/>
</dbReference>
<sequence length="424" mass="48199">MDEMNEIGIGMTPELFAAMLQHQQAMGGFMFPGESDEEDDEENEEEIQNNPKKRILWAAENNLLDIAESILQSDPELIKSCDDDMYTPLHRACYNGHVDMVKLLIRNNGDINAKTSDGWQPIHSAARWNQSEVIKVLLEHNADINSQTNGGQTPLHLASSCKDTRETLTLLLSNPNTDRTILNNLGETAETICNRTSALCKLYDEIKTFYKYYKRHLNISDYNSWYRIVCVGSLKTGLQNFVAYRCDHLCSSKKNNPCSSARSACTEEKAKRIGHWALDMGHGKCNGMGHWAWGMGHGAWEGEENPHEDVENVDNESEPPAKKQNKDDNRFSSMSKRCRVQEICDDKIDEVLANNVNELFRNGMNEEQYSDLTKDENNARPENCEGLSIVRINQLMWNVISPGAQSADKKLQFLERTIVKQQQF</sequence>
<comment type="caution">
    <text evidence="5">The sequence shown here is derived from an EMBL/GenBank/DDBJ whole genome shotgun (WGS) entry which is preliminary data.</text>
</comment>
<feature type="repeat" description="ANK" evidence="3">
    <location>
        <begin position="117"/>
        <end position="149"/>
    </location>
</feature>
<dbReference type="PROSITE" id="PS50297">
    <property type="entry name" value="ANK_REP_REGION"/>
    <property type="match status" value="2"/>
</dbReference>
<dbReference type="Gene3D" id="1.25.40.20">
    <property type="entry name" value="Ankyrin repeat-containing domain"/>
    <property type="match status" value="1"/>
</dbReference>
<evidence type="ECO:0000256" key="4">
    <source>
        <dbReference type="SAM" id="MobiDB-lite"/>
    </source>
</evidence>
<dbReference type="PANTHER" id="PTHR24198:SF165">
    <property type="entry name" value="ANKYRIN REPEAT-CONTAINING PROTEIN-RELATED"/>
    <property type="match status" value="1"/>
</dbReference>
<evidence type="ECO:0000313" key="5">
    <source>
        <dbReference type="EMBL" id="VDH89315.1"/>
    </source>
</evidence>
<proteinExistence type="predicted"/>
<dbReference type="Pfam" id="PF00023">
    <property type="entry name" value="Ank"/>
    <property type="match status" value="1"/>
</dbReference>
<dbReference type="InterPro" id="IPR036770">
    <property type="entry name" value="Ankyrin_rpt-contain_sf"/>
</dbReference>
<evidence type="ECO:0000256" key="3">
    <source>
        <dbReference type="PROSITE-ProRule" id="PRU00023"/>
    </source>
</evidence>
<dbReference type="Proteomes" id="UP000596742">
    <property type="component" value="Unassembled WGS sequence"/>
</dbReference>
<dbReference type="PRINTS" id="PR01415">
    <property type="entry name" value="ANKYRIN"/>
</dbReference>
<dbReference type="SMART" id="SM00248">
    <property type="entry name" value="ANK"/>
    <property type="match status" value="3"/>
</dbReference>
<evidence type="ECO:0008006" key="7">
    <source>
        <dbReference type="Google" id="ProtNLM"/>
    </source>
</evidence>
<dbReference type="PANTHER" id="PTHR24198">
    <property type="entry name" value="ANKYRIN REPEAT AND PROTEIN KINASE DOMAIN-CONTAINING PROTEIN"/>
    <property type="match status" value="1"/>
</dbReference>
<feature type="region of interest" description="Disordered" evidence="4">
    <location>
        <begin position="302"/>
        <end position="333"/>
    </location>
</feature>
<evidence type="ECO:0000256" key="2">
    <source>
        <dbReference type="ARBA" id="ARBA00023043"/>
    </source>
</evidence>
<reference evidence="5" key="1">
    <citation type="submission" date="2018-11" db="EMBL/GenBank/DDBJ databases">
        <authorList>
            <person name="Alioto T."/>
            <person name="Alioto T."/>
        </authorList>
    </citation>
    <scope>NUCLEOTIDE SEQUENCE</scope>
</reference>
<dbReference type="OrthoDB" id="19174at2759"/>
<feature type="compositionally biased region" description="Acidic residues" evidence="4">
    <location>
        <begin position="34"/>
        <end position="47"/>
    </location>
</feature>
<gene>
    <name evidence="5" type="ORF">MGAL_10B041723</name>
</gene>
<feature type="region of interest" description="Disordered" evidence="4">
    <location>
        <begin position="28"/>
        <end position="49"/>
    </location>
</feature>
<keyword evidence="1" id="KW-0677">Repeat</keyword>
<organism evidence="5 6">
    <name type="scientific">Mytilus galloprovincialis</name>
    <name type="common">Mediterranean mussel</name>
    <dbReference type="NCBI Taxonomy" id="29158"/>
    <lineage>
        <taxon>Eukaryota</taxon>
        <taxon>Metazoa</taxon>
        <taxon>Spiralia</taxon>
        <taxon>Lophotrochozoa</taxon>
        <taxon>Mollusca</taxon>
        <taxon>Bivalvia</taxon>
        <taxon>Autobranchia</taxon>
        <taxon>Pteriomorphia</taxon>
        <taxon>Mytilida</taxon>
        <taxon>Mytiloidea</taxon>
        <taxon>Mytilidae</taxon>
        <taxon>Mytilinae</taxon>
        <taxon>Mytilus</taxon>
    </lineage>
</organism>
<keyword evidence="6" id="KW-1185">Reference proteome</keyword>
<accession>A0A8B6BE64</accession>
<feature type="compositionally biased region" description="Basic and acidic residues" evidence="4">
    <location>
        <begin position="319"/>
        <end position="330"/>
    </location>
</feature>